<dbReference type="Proteomes" id="UP000199301">
    <property type="component" value="Unassembled WGS sequence"/>
</dbReference>
<dbReference type="PANTHER" id="PTHR33993">
    <property type="entry name" value="GLYOXALASE-RELATED"/>
    <property type="match status" value="1"/>
</dbReference>
<sequence>MTFGHSRSGQKVTKLPSNSAVYGLRRAELRAPDPDATTHFYRKLLDWTVLRSEEGLDCWVGERRCARVRPDQTAQPPQWRLVFAGAPENGELTGPEDTFASMVKGRAQHGPWAPRPRRGEPCWIELRTALAESADRFWSESLTWSVREHSPKATYTVRDSAIAARTTPRDSDGSVGWLCYFNVGELDGAAERVNELGGSVLERGQHEMLGETLVIADFDGVVSALVADPGRWGG</sequence>
<dbReference type="InterPro" id="IPR037523">
    <property type="entry name" value="VOC_core"/>
</dbReference>
<name>A0A1H0YG06_9ACTN</name>
<dbReference type="AlphaFoldDB" id="A0A1H0YG06"/>
<accession>A0A1H0YG06</accession>
<protein>
    <recommendedName>
        <fullName evidence="1">VOC domain-containing protein</fullName>
    </recommendedName>
</protein>
<dbReference type="STRING" id="995062.SAMN04489718_0426"/>
<proteinExistence type="predicted"/>
<feature type="domain" description="VOC" evidence="1">
    <location>
        <begin position="120"/>
        <end position="228"/>
    </location>
</feature>
<dbReference type="PANTHER" id="PTHR33993:SF14">
    <property type="entry name" value="GB|AAF24581.1"/>
    <property type="match status" value="1"/>
</dbReference>
<dbReference type="InterPro" id="IPR029068">
    <property type="entry name" value="Glyas_Bleomycin-R_OHBP_Dase"/>
</dbReference>
<reference evidence="3" key="1">
    <citation type="submission" date="2016-10" db="EMBL/GenBank/DDBJ databases">
        <authorList>
            <person name="Varghese N."/>
            <person name="Submissions S."/>
        </authorList>
    </citation>
    <scope>NUCLEOTIDE SEQUENCE [LARGE SCALE GENOMIC DNA]</scope>
    <source>
        <strain evidence="3">DSM 45459</strain>
    </source>
</reference>
<dbReference type="Gene3D" id="3.10.180.10">
    <property type="entry name" value="2,3-Dihydroxybiphenyl 1,2-Dioxygenase, domain 1"/>
    <property type="match status" value="2"/>
</dbReference>
<dbReference type="PROSITE" id="PS51819">
    <property type="entry name" value="VOC"/>
    <property type="match status" value="1"/>
</dbReference>
<dbReference type="SUPFAM" id="SSF54593">
    <property type="entry name" value="Glyoxalase/Bleomycin resistance protein/Dihydroxybiphenyl dioxygenase"/>
    <property type="match status" value="2"/>
</dbReference>
<evidence type="ECO:0000313" key="3">
    <source>
        <dbReference type="Proteomes" id="UP000199301"/>
    </source>
</evidence>
<keyword evidence="3" id="KW-1185">Reference proteome</keyword>
<gene>
    <name evidence="2" type="ORF">SAMN04489718_0426</name>
</gene>
<dbReference type="EMBL" id="FNKO01000001">
    <property type="protein sequence ID" value="SDQ13973.1"/>
    <property type="molecule type" value="Genomic_DNA"/>
</dbReference>
<organism evidence="2 3">
    <name type="scientific">Actinopolyspora saharensis</name>
    <dbReference type="NCBI Taxonomy" id="995062"/>
    <lineage>
        <taxon>Bacteria</taxon>
        <taxon>Bacillati</taxon>
        <taxon>Actinomycetota</taxon>
        <taxon>Actinomycetes</taxon>
        <taxon>Actinopolysporales</taxon>
        <taxon>Actinopolysporaceae</taxon>
        <taxon>Actinopolyspora</taxon>
    </lineage>
</organism>
<evidence type="ECO:0000259" key="1">
    <source>
        <dbReference type="PROSITE" id="PS51819"/>
    </source>
</evidence>
<evidence type="ECO:0000313" key="2">
    <source>
        <dbReference type="EMBL" id="SDQ13973.1"/>
    </source>
</evidence>
<dbReference type="InterPro" id="IPR052164">
    <property type="entry name" value="Anthracycline_SecMetBiosynth"/>
</dbReference>